<dbReference type="AlphaFoldDB" id="A0A4Z2F0D2"/>
<accession>A0A4Z2F0D2</accession>
<sequence length="79" mass="8581">MQGLKVRVKPAAGTPRAACITWQSNSVTVPPAAAARARQQTMTPGPPRAAESELMMRRIEHVRGSTVTVIIVMVMKIRD</sequence>
<comment type="caution">
    <text evidence="1">The sequence shown here is derived from an EMBL/GenBank/DDBJ whole genome shotgun (WGS) entry which is preliminary data.</text>
</comment>
<gene>
    <name evidence="1" type="ORF">EYF80_055613</name>
</gene>
<keyword evidence="2" id="KW-1185">Reference proteome</keyword>
<proteinExistence type="predicted"/>
<dbReference type="EMBL" id="SRLO01002015">
    <property type="protein sequence ID" value="TNN34221.1"/>
    <property type="molecule type" value="Genomic_DNA"/>
</dbReference>
<evidence type="ECO:0000313" key="1">
    <source>
        <dbReference type="EMBL" id="TNN34221.1"/>
    </source>
</evidence>
<protein>
    <submittedName>
        <fullName evidence="1">Uncharacterized protein</fullName>
    </submittedName>
</protein>
<organism evidence="1 2">
    <name type="scientific">Liparis tanakae</name>
    <name type="common">Tanaka's snailfish</name>
    <dbReference type="NCBI Taxonomy" id="230148"/>
    <lineage>
        <taxon>Eukaryota</taxon>
        <taxon>Metazoa</taxon>
        <taxon>Chordata</taxon>
        <taxon>Craniata</taxon>
        <taxon>Vertebrata</taxon>
        <taxon>Euteleostomi</taxon>
        <taxon>Actinopterygii</taxon>
        <taxon>Neopterygii</taxon>
        <taxon>Teleostei</taxon>
        <taxon>Neoteleostei</taxon>
        <taxon>Acanthomorphata</taxon>
        <taxon>Eupercaria</taxon>
        <taxon>Perciformes</taxon>
        <taxon>Cottioidei</taxon>
        <taxon>Cottales</taxon>
        <taxon>Liparidae</taxon>
        <taxon>Liparis</taxon>
    </lineage>
</organism>
<name>A0A4Z2F0D2_9TELE</name>
<reference evidence="1 2" key="1">
    <citation type="submission" date="2019-03" db="EMBL/GenBank/DDBJ databases">
        <title>First draft genome of Liparis tanakae, snailfish: a comprehensive survey of snailfish specific genes.</title>
        <authorList>
            <person name="Kim W."/>
            <person name="Song I."/>
            <person name="Jeong J.-H."/>
            <person name="Kim D."/>
            <person name="Kim S."/>
            <person name="Ryu S."/>
            <person name="Song J.Y."/>
            <person name="Lee S.K."/>
        </authorList>
    </citation>
    <scope>NUCLEOTIDE SEQUENCE [LARGE SCALE GENOMIC DNA]</scope>
    <source>
        <tissue evidence="1">Muscle</tissue>
    </source>
</reference>
<dbReference type="Proteomes" id="UP000314294">
    <property type="component" value="Unassembled WGS sequence"/>
</dbReference>
<evidence type="ECO:0000313" key="2">
    <source>
        <dbReference type="Proteomes" id="UP000314294"/>
    </source>
</evidence>